<dbReference type="Proteomes" id="UP000056090">
    <property type="component" value="Chromosome"/>
</dbReference>
<dbReference type="GO" id="GO:0019684">
    <property type="term" value="P:photosynthesis, light reaction"/>
    <property type="evidence" value="ECO:0007669"/>
    <property type="project" value="InterPro"/>
</dbReference>
<sequence length="246" mass="27885">MMVTYKQLKHFSIHATDKDIGGIRDILFDDDSFVIRYLVADTNTWLPLSRKVVISPISVSIINRDHDTIDVAMDAETLKNSPTIDEHKPVSREYEETLFRYFGYGYYWIGPGAWGDFSHPTELADPKLMDEAREDLSANKENHLRACGEVSGYEVATTDDNVGHICDFVVDTRNWAIRLLVVDTNNWLPGGKKLALLPTDILQIDWSSHRVSVKLDHDGLMARPDIDIDKLGNGEYIADIVHQIAK</sequence>
<dbReference type="InterPro" id="IPR011033">
    <property type="entry name" value="PRC_barrel-like_sf"/>
</dbReference>
<reference evidence="2 4" key="1">
    <citation type="submission" date="2014-06" db="EMBL/GenBank/DDBJ databases">
        <title>Genomes of Alteromonas australica, a world apart.</title>
        <authorList>
            <person name="Gonzaga A."/>
            <person name="Lopez-Perez M."/>
            <person name="Rodriguez-Valera F."/>
        </authorList>
    </citation>
    <scope>NUCLEOTIDE SEQUENCE [LARGE SCALE GENOMIC DNA]</scope>
    <source>
        <strain evidence="2 4">H 17</strain>
    </source>
</reference>
<accession>A0A075P2K7</accession>
<dbReference type="Proteomes" id="UP000264779">
    <property type="component" value="Unassembled WGS sequence"/>
</dbReference>
<dbReference type="KEGG" id="aal:EP13_11320"/>
<dbReference type="EMBL" id="DONK01000028">
    <property type="protein sequence ID" value="HBU49936.1"/>
    <property type="molecule type" value="Genomic_DNA"/>
</dbReference>
<organism evidence="2 4">
    <name type="scientific">Alteromonas australica</name>
    <dbReference type="NCBI Taxonomy" id="589873"/>
    <lineage>
        <taxon>Bacteria</taxon>
        <taxon>Pseudomonadati</taxon>
        <taxon>Pseudomonadota</taxon>
        <taxon>Gammaproteobacteria</taxon>
        <taxon>Alteromonadales</taxon>
        <taxon>Alteromonadaceae</taxon>
        <taxon>Alteromonas/Salinimonas group</taxon>
        <taxon>Alteromonas</taxon>
    </lineage>
</organism>
<dbReference type="eggNOG" id="COG3861">
    <property type="taxonomic scope" value="Bacteria"/>
</dbReference>
<name>A0A075P2K7_9ALTE</name>
<feature type="domain" description="PRC-barrel" evidence="1">
    <location>
        <begin position="5"/>
        <end position="73"/>
    </location>
</feature>
<protein>
    <submittedName>
        <fullName evidence="3">PRC-barrel domain containing protein</fullName>
    </submittedName>
</protein>
<dbReference type="RefSeq" id="WP_044057336.1">
    <property type="nucleotide sequence ID" value="NZ_CALBIY010000089.1"/>
</dbReference>
<feature type="domain" description="PRC-barrel" evidence="1">
    <location>
        <begin position="149"/>
        <end position="216"/>
    </location>
</feature>
<dbReference type="EMBL" id="CP008849">
    <property type="protein sequence ID" value="AIF99225.1"/>
    <property type="molecule type" value="Genomic_DNA"/>
</dbReference>
<dbReference type="Pfam" id="PF05239">
    <property type="entry name" value="PRC"/>
    <property type="match status" value="2"/>
</dbReference>
<dbReference type="InterPro" id="IPR027275">
    <property type="entry name" value="PRC-brl_dom"/>
</dbReference>
<dbReference type="Gene3D" id="3.90.50.10">
    <property type="entry name" value="Photosynthetic Reaction Center, subunit H, domain 2"/>
    <property type="match status" value="2"/>
</dbReference>
<dbReference type="SUPFAM" id="SSF50346">
    <property type="entry name" value="PRC-barrel domain"/>
    <property type="match status" value="2"/>
</dbReference>
<keyword evidence="4" id="KW-1185">Reference proteome</keyword>
<reference evidence="3 5" key="2">
    <citation type="journal article" date="2018" name="Nat. Biotechnol.">
        <title>A standardized bacterial taxonomy based on genome phylogeny substantially revises the tree of life.</title>
        <authorList>
            <person name="Parks D.H."/>
            <person name="Chuvochina M."/>
            <person name="Waite D.W."/>
            <person name="Rinke C."/>
            <person name="Skarshewski A."/>
            <person name="Chaumeil P.A."/>
            <person name="Hugenholtz P."/>
        </authorList>
    </citation>
    <scope>NUCLEOTIDE SEQUENCE [LARGE SCALE GENOMIC DNA]</scope>
    <source>
        <strain evidence="3">UBA11621</strain>
    </source>
</reference>
<evidence type="ECO:0000259" key="1">
    <source>
        <dbReference type="Pfam" id="PF05239"/>
    </source>
</evidence>
<dbReference type="AlphaFoldDB" id="A0A075P2K7"/>
<gene>
    <name evidence="3" type="ORF">DEB45_01645</name>
    <name evidence="2" type="ORF">EP13_11320</name>
</gene>
<evidence type="ECO:0000313" key="4">
    <source>
        <dbReference type="Proteomes" id="UP000056090"/>
    </source>
</evidence>
<evidence type="ECO:0000313" key="3">
    <source>
        <dbReference type="EMBL" id="HBU49936.1"/>
    </source>
</evidence>
<evidence type="ECO:0000313" key="5">
    <source>
        <dbReference type="Proteomes" id="UP000264779"/>
    </source>
</evidence>
<proteinExistence type="predicted"/>
<dbReference type="GeneID" id="78255493"/>
<evidence type="ECO:0000313" key="2">
    <source>
        <dbReference type="EMBL" id="AIF99225.1"/>
    </source>
</evidence>
<dbReference type="GO" id="GO:0030077">
    <property type="term" value="C:plasma membrane light-harvesting complex"/>
    <property type="evidence" value="ECO:0007669"/>
    <property type="project" value="InterPro"/>
</dbReference>
<dbReference type="InterPro" id="IPR014747">
    <property type="entry name" value="Bac_photo_RC_H_C"/>
</dbReference>